<organism evidence="2 3">
    <name type="scientific">Heterorhabditis bacteriophora</name>
    <name type="common">Entomopathogenic nematode worm</name>
    <dbReference type="NCBI Taxonomy" id="37862"/>
    <lineage>
        <taxon>Eukaryota</taxon>
        <taxon>Metazoa</taxon>
        <taxon>Ecdysozoa</taxon>
        <taxon>Nematoda</taxon>
        <taxon>Chromadorea</taxon>
        <taxon>Rhabditida</taxon>
        <taxon>Rhabditina</taxon>
        <taxon>Rhabditomorpha</taxon>
        <taxon>Strongyloidea</taxon>
        <taxon>Heterorhabditidae</taxon>
        <taxon>Heterorhabditis</taxon>
    </lineage>
</organism>
<keyword evidence="1" id="KW-0472">Membrane</keyword>
<proteinExistence type="predicted"/>
<sequence length="220" mass="25115">MGSEAQYFVLAPVYIWILLAIACIPIDLCQFHVCRVHFVDDKPTFENPTPTLMLKSTTVKTVAKRKISEELDFSKKKREESDDDDISCTLNSCNEMNSIKLDSTSKKIPVLELRSTVDSQKNGGTLESDINTEEESISDTNSLEIMSSSFLPKDNIQLSNVKGRVTETSCEQCMSHLPTIRNWNQLYVHLLMMVYYTKRTTTNLLQELIRSGKRSRFCIK</sequence>
<keyword evidence="1" id="KW-0812">Transmembrane</keyword>
<feature type="transmembrane region" description="Helical" evidence="1">
    <location>
        <begin position="7"/>
        <end position="28"/>
    </location>
</feature>
<evidence type="ECO:0000313" key="2">
    <source>
        <dbReference type="Proteomes" id="UP000095283"/>
    </source>
</evidence>
<name>A0A1I7XKE5_HETBA</name>
<dbReference type="Proteomes" id="UP000095283">
    <property type="component" value="Unplaced"/>
</dbReference>
<protein>
    <submittedName>
        <fullName evidence="3">THAP-type domain-containing protein</fullName>
    </submittedName>
</protein>
<evidence type="ECO:0000313" key="3">
    <source>
        <dbReference type="WBParaSite" id="Hba_18237"/>
    </source>
</evidence>
<keyword evidence="2" id="KW-1185">Reference proteome</keyword>
<evidence type="ECO:0000256" key="1">
    <source>
        <dbReference type="SAM" id="Phobius"/>
    </source>
</evidence>
<reference evidence="3" key="1">
    <citation type="submission" date="2016-11" db="UniProtKB">
        <authorList>
            <consortium name="WormBaseParasite"/>
        </authorList>
    </citation>
    <scope>IDENTIFICATION</scope>
</reference>
<accession>A0A1I7XKE5</accession>
<dbReference type="WBParaSite" id="Hba_18237">
    <property type="protein sequence ID" value="Hba_18237"/>
    <property type="gene ID" value="Hba_18237"/>
</dbReference>
<dbReference type="AlphaFoldDB" id="A0A1I7XKE5"/>
<keyword evidence="1" id="KW-1133">Transmembrane helix</keyword>